<dbReference type="Proteomes" id="UP001320898">
    <property type="component" value="Unassembled WGS sequence"/>
</dbReference>
<dbReference type="SUPFAM" id="SSF52540">
    <property type="entry name" value="P-loop containing nucleoside triphosphate hydrolases"/>
    <property type="match status" value="1"/>
</dbReference>
<evidence type="ECO:0008006" key="3">
    <source>
        <dbReference type="Google" id="ProtNLM"/>
    </source>
</evidence>
<reference evidence="1 2" key="1">
    <citation type="submission" date="2022-04" db="EMBL/GenBank/DDBJ databases">
        <authorList>
            <person name="Ye Y.-Q."/>
            <person name="Du Z.-J."/>
        </authorList>
    </citation>
    <scope>NUCLEOTIDE SEQUENCE [LARGE SCALE GENOMIC DNA]</scope>
    <source>
        <strain evidence="1 2">A6E488</strain>
    </source>
</reference>
<dbReference type="RefSeq" id="WP_261614277.1">
    <property type="nucleotide sequence ID" value="NZ_JALIDZ010000001.1"/>
</dbReference>
<evidence type="ECO:0000313" key="1">
    <source>
        <dbReference type="EMBL" id="MCT8970716.1"/>
    </source>
</evidence>
<organism evidence="1 2">
    <name type="scientific">Microbaculum marinisediminis</name>
    <dbReference type="NCBI Taxonomy" id="2931392"/>
    <lineage>
        <taxon>Bacteria</taxon>
        <taxon>Pseudomonadati</taxon>
        <taxon>Pseudomonadota</taxon>
        <taxon>Alphaproteobacteria</taxon>
        <taxon>Hyphomicrobiales</taxon>
        <taxon>Tepidamorphaceae</taxon>
        <taxon>Microbaculum</taxon>
    </lineage>
</organism>
<dbReference type="AlphaFoldDB" id="A0AAW5QRK5"/>
<proteinExistence type="predicted"/>
<comment type="caution">
    <text evidence="1">The sequence shown here is derived from an EMBL/GenBank/DDBJ whole genome shotgun (WGS) entry which is preliminary data.</text>
</comment>
<gene>
    <name evidence="1" type="ORF">MUB46_02475</name>
</gene>
<dbReference type="EMBL" id="JALIDZ010000001">
    <property type="protein sequence ID" value="MCT8970716.1"/>
    <property type="molecule type" value="Genomic_DNA"/>
</dbReference>
<protein>
    <recommendedName>
        <fullName evidence="3">NACHT domain-containing protein</fullName>
    </recommendedName>
</protein>
<evidence type="ECO:0000313" key="2">
    <source>
        <dbReference type="Proteomes" id="UP001320898"/>
    </source>
</evidence>
<name>A0AAW5QRK5_9HYPH</name>
<dbReference type="InterPro" id="IPR027417">
    <property type="entry name" value="P-loop_NTPase"/>
</dbReference>
<keyword evidence="2" id="KW-1185">Reference proteome</keyword>
<dbReference type="Gene3D" id="3.40.50.300">
    <property type="entry name" value="P-loop containing nucleotide triphosphate hydrolases"/>
    <property type="match status" value="1"/>
</dbReference>
<accession>A0AAW5QRK5</accession>
<sequence length="725" mass="79650">MSNQLQELEDLKVFHDPFSEANFIPKEDGGWVAEFERRGKKISLRRDAQGKIFLASTGELVAGNFMSLLAGKYFSNIKYLAKALLHEYCAATENIMKVPFSIDDGMNEKSTFQQIDSFLSNLAVGGVVGLEGPAGAGKTHFIERLAASRAQSIVSGSGTAPLVIPVASAGKILSAIDDRIDGSLSALRSSFNRAEISPLMRNGIISLAIDGFDELSDSRGYDNSWSALRELLRDIGGKGLIILSGRDSFISKDVLKELIGTSVSLIGSPLHSINVGFPNSSDAVSWLGEQNSEWLSHSEEVRERFSSYSWLRRPFFVSQIARMEPDAFLNSEDEPIISLCSSMVLREVEKLGMPSELPAENGVAIVYSILTEAARTMLDYELDFVDSSLLEIAVELACAEHAPGDEAFARALSARAKTLTLLEPAPGTGDRDNRRFPHEKIKAFFYSKYLLNEIPSEAPAPLGLRRAQLSISDLSVFGALLRASDTEVSRDLLTSLLMRTKEESSGTTLSGNLVALSIACLPEFNSDDYVEISNCQVLDAVFPDNPAARMKGVYLNRIDARGCNLTHVVFETCEVGEAIVSVDTRFSDTLPKIHALLVENTNGVENRFHDEADIQREIAALQVVKNLESKPRLSNTLEILVRLMLRGHWVRLSRDDKRGRRILDREDWPKVRAVLEGKDLLEIKNLGAGGKPSEFVHLKRADEFLSPGVQADQVRAAIRETGGSL</sequence>